<name>A0A5C3MXI1_9AGAM</name>
<dbReference type="EMBL" id="ML213518">
    <property type="protein sequence ID" value="TFK48876.1"/>
    <property type="molecule type" value="Genomic_DNA"/>
</dbReference>
<protein>
    <submittedName>
        <fullName evidence="1">Uncharacterized protein</fullName>
    </submittedName>
</protein>
<gene>
    <name evidence="1" type="ORF">OE88DRAFT_1737634</name>
</gene>
<keyword evidence="2" id="KW-1185">Reference proteome</keyword>
<dbReference type="OrthoDB" id="5424209at2759"/>
<evidence type="ECO:0000313" key="1">
    <source>
        <dbReference type="EMBL" id="TFK48876.1"/>
    </source>
</evidence>
<dbReference type="STRING" id="5364.A0A5C3MXI1"/>
<proteinExistence type="predicted"/>
<dbReference type="AlphaFoldDB" id="A0A5C3MXI1"/>
<sequence length="452" mass="49920">MSESLSKVYYKGLPSQPRLIATTKPITTGPEAYSVLKELRELGDHSLADFWSHGLATRLRHGLNTLGANWTSIDAVRIAEVGEDSSTAIAWIGVEVGALGFEEGSAVAGKCRAFVDGYGVQDYHVEIRESRVVRQAGNRFLDPVPFSDPTFTACDAYTATLGIPISSKNRPWVEGTAGLFISAGGDDEKVYSITARHVPLPLDEDDNKEYDHRNMGQAREDGQEHAVMDAKERAESVEGMEDDGSVAEHTDAERDLKRAELALERLKAFRHEIATSWKAEEHRVFGQLVWAPPIALSTEPGQYTLDLAVVQVDAGMPDSKNFQCNVVNIGKKYTRQEFMDKLVSLNNATLRFPASRLVKIHGEVSETDIKEPMVVFKNGGKSGMTLGRANGVSSYTRTCLGGQYRESRECPVFPIDSRRARFLRRETREPALLTPWVVWAGWSLGGWGWGGS</sequence>
<evidence type="ECO:0000313" key="2">
    <source>
        <dbReference type="Proteomes" id="UP000305948"/>
    </source>
</evidence>
<accession>A0A5C3MXI1</accession>
<reference evidence="1 2" key="1">
    <citation type="journal article" date="2019" name="Nat. Ecol. Evol.">
        <title>Megaphylogeny resolves global patterns of mushroom evolution.</title>
        <authorList>
            <person name="Varga T."/>
            <person name="Krizsan K."/>
            <person name="Foldi C."/>
            <person name="Dima B."/>
            <person name="Sanchez-Garcia M."/>
            <person name="Sanchez-Ramirez S."/>
            <person name="Szollosi G.J."/>
            <person name="Szarkandi J.G."/>
            <person name="Papp V."/>
            <person name="Albert L."/>
            <person name="Andreopoulos W."/>
            <person name="Angelini C."/>
            <person name="Antonin V."/>
            <person name="Barry K.W."/>
            <person name="Bougher N.L."/>
            <person name="Buchanan P."/>
            <person name="Buyck B."/>
            <person name="Bense V."/>
            <person name="Catcheside P."/>
            <person name="Chovatia M."/>
            <person name="Cooper J."/>
            <person name="Damon W."/>
            <person name="Desjardin D."/>
            <person name="Finy P."/>
            <person name="Geml J."/>
            <person name="Haridas S."/>
            <person name="Hughes K."/>
            <person name="Justo A."/>
            <person name="Karasinski D."/>
            <person name="Kautmanova I."/>
            <person name="Kiss B."/>
            <person name="Kocsube S."/>
            <person name="Kotiranta H."/>
            <person name="LaButti K.M."/>
            <person name="Lechner B.E."/>
            <person name="Liimatainen K."/>
            <person name="Lipzen A."/>
            <person name="Lukacs Z."/>
            <person name="Mihaltcheva S."/>
            <person name="Morgado L.N."/>
            <person name="Niskanen T."/>
            <person name="Noordeloos M.E."/>
            <person name="Ohm R.A."/>
            <person name="Ortiz-Santana B."/>
            <person name="Ovrebo C."/>
            <person name="Racz N."/>
            <person name="Riley R."/>
            <person name="Savchenko A."/>
            <person name="Shiryaev A."/>
            <person name="Soop K."/>
            <person name="Spirin V."/>
            <person name="Szebenyi C."/>
            <person name="Tomsovsky M."/>
            <person name="Tulloss R.E."/>
            <person name="Uehling J."/>
            <person name="Grigoriev I.V."/>
            <person name="Vagvolgyi C."/>
            <person name="Papp T."/>
            <person name="Martin F.M."/>
            <person name="Miettinen O."/>
            <person name="Hibbett D.S."/>
            <person name="Nagy L.G."/>
        </authorList>
    </citation>
    <scope>NUCLEOTIDE SEQUENCE [LARGE SCALE GENOMIC DNA]</scope>
    <source>
        <strain evidence="1 2">OMC1185</strain>
    </source>
</reference>
<organism evidence="1 2">
    <name type="scientific">Heliocybe sulcata</name>
    <dbReference type="NCBI Taxonomy" id="5364"/>
    <lineage>
        <taxon>Eukaryota</taxon>
        <taxon>Fungi</taxon>
        <taxon>Dikarya</taxon>
        <taxon>Basidiomycota</taxon>
        <taxon>Agaricomycotina</taxon>
        <taxon>Agaricomycetes</taxon>
        <taxon>Gloeophyllales</taxon>
        <taxon>Gloeophyllaceae</taxon>
        <taxon>Heliocybe</taxon>
    </lineage>
</organism>
<dbReference type="Proteomes" id="UP000305948">
    <property type="component" value="Unassembled WGS sequence"/>
</dbReference>